<dbReference type="NCBIfam" id="TIGR01730">
    <property type="entry name" value="RND_mfp"/>
    <property type="match status" value="1"/>
</dbReference>
<feature type="domain" description="Multidrug resistance protein MdtA-like C-terminal permuted SH3" evidence="4">
    <location>
        <begin position="326"/>
        <end position="374"/>
    </location>
</feature>
<dbReference type="InterPro" id="IPR058647">
    <property type="entry name" value="BSH_CzcB-like"/>
</dbReference>
<dbReference type="Gene3D" id="2.40.50.100">
    <property type="match status" value="2"/>
</dbReference>
<evidence type="ECO:0000259" key="4">
    <source>
        <dbReference type="Pfam" id="PF25967"/>
    </source>
</evidence>
<protein>
    <submittedName>
        <fullName evidence="7">Efflux RND transporter periplasmic adaptor subunit</fullName>
    </submittedName>
</protein>
<reference evidence="7 8" key="1">
    <citation type="submission" date="2024-05" db="EMBL/GenBank/DDBJ databases">
        <title>Roseateles sp. 2.12 16S ribosomal RNA gene Genome sequencing and assembly.</title>
        <authorList>
            <person name="Woo H."/>
        </authorList>
    </citation>
    <scope>NUCLEOTIDE SEQUENCE [LARGE SCALE GENOMIC DNA]</scope>
    <source>
        <strain evidence="7 8">2.12</strain>
    </source>
</reference>
<evidence type="ECO:0000259" key="6">
    <source>
        <dbReference type="Pfam" id="PF25990"/>
    </source>
</evidence>
<dbReference type="Proteomes" id="UP001462640">
    <property type="component" value="Unassembled WGS sequence"/>
</dbReference>
<organism evidence="7 8">
    <name type="scientific">Roseateles flavus</name>
    <dbReference type="NCBI Taxonomy" id="3149041"/>
    <lineage>
        <taxon>Bacteria</taxon>
        <taxon>Pseudomonadati</taxon>
        <taxon>Pseudomonadota</taxon>
        <taxon>Betaproteobacteria</taxon>
        <taxon>Burkholderiales</taxon>
        <taxon>Sphaerotilaceae</taxon>
        <taxon>Roseateles</taxon>
    </lineage>
</organism>
<evidence type="ECO:0000256" key="3">
    <source>
        <dbReference type="SAM" id="MobiDB-lite"/>
    </source>
</evidence>
<dbReference type="PANTHER" id="PTHR30469">
    <property type="entry name" value="MULTIDRUG RESISTANCE PROTEIN MDTA"/>
    <property type="match status" value="1"/>
</dbReference>
<dbReference type="Pfam" id="PF25973">
    <property type="entry name" value="BSH_CzcB"/>
    <property type="match status" value="1"/>
</dbReference>
<comment type="caution">
    <text evidence="7">The sequence shown here is derived from an EMBL/GenBank/DDBJ whole genome shotgun (WGS) entry which is preliminary data.</text>
</comment>
<dbReference type="EMBL" id="JBDPZC010000022">
    <property type="protein sequence ID" value="MEO3715879.1"/>
    <property type="molecule type" value="Genomic_DNA"/>
</dbReference>
<comment type="similarity">
    <text evidence="1">Belongs to the membrane fusion protein (MFP) (TC 8.A.1) family.</text>
</comment>
<proteinExistence type="inferred from homology"/>
<keyword evidence="2" id="KW-0175">Coiled coil</keyword>
<dbReference type="InterPro" id="IPR058627">
    <property type="entry name" value="MdtA-like_C"/>
</dbReference>
<evidence type="ECO:0000256" key="2">
    <source>
        <dbReference type="SAM" id="Coils"/>
    </source>
</evidence>
<gene>
    <name evidence="7" type="ORF">ABDJ40_24155</name>
</gene>
<dbReference type="Pfam" id="PF25990">
    <property type="entry name" value="Beta-barrel_YknX"/>
    <property type="match status" value="1"/>
</dbReference>
<dbReference type="Gene3D" id="2.40.30.170">
    <property type="match status" value="1"/>
</dbReference>
<dbReference type="PANTHER" id="PTHR30469:SF15">
    <property type="entry name" value="HLYD FAMILY OF SECRETION PROTEINS"/>
    <property type="match status" value="1"/>
</dbReference>
<dbReference type="Gene3D" id="2.40.420.20">
    <property type="match status" value="1"/>
</dbReference>
<evidence type="ECO:0000313" key="8">
    <source>
        <dbReference type="Proteomes" id="UP001462640"/>
    </source>
</evidence>
<evidence type="ECO:0000256" key="1">
    <source>
        <dbReference type="ARBA" id="ARBA00009477"/>
    </source>
</evidence>
<feature type="region of interest" description="Disordered" evidence="3">
    <location>
        <begin position="382"/>
        <end position="405"/>
    </location>
</feature>
<dbReference type="Pfam" id="PF25967">
    <property type="entry name" value="RND-MFP_C"/>
    <property type="match status" value="1"/>
</dbReference>
<dbReference type="SUPFAM" id="SSF111369">
    <property type="entry name" value="HlyD-like secretion proteins"/>
    <property type="match status" value="1"/>
</dbReference>
<dbReference type="InterPro" id="IPR006143">
    <property type="entry name" value="RND_pump_MFP"/>
</dbReference>
<sequence length="405" mass="44238">MSKSKKWAAAAAIALVLVVPVGVKLARGKQVKDVETEKVVLRAPSPSILASGTLVYESQVTLVPEIIARVNEVLVKEGDAVRKGQLLIRLEDESPRAETLQLQASLRQSELQVERQRVNLEALTVRAKRYAELRRHDLVEPTKYDEMQAQVDLAAVELRTGRETVKQAQAQLRQAQDRLAKTEIHAPIDGKVTLVSIKPGETAVPAAVSIAGSTLMTIADTRSTFAEINVDETDVARLSKGQGVRIVPAAFPDRAFRGRVEQVAMAPKQNPGQSRSYPVRVKLENEGLPFHPGMSCRAEIAVSQSGEAKNPGVPVQAVHYESSEGRDDKTRAFVFVMDNRRAVRRPVEIGLADDTFIEVTRGLKTGETVITGPAKTLRFLSDGEAVRSQDRAEARDSHQKGGKPS</sequence>
<feature type="coiled-coil region" evidence="2">
    <location>
        <begin position="158"/>
        <end position="185"/>
    </location>
</feature>
<feature type="compositionally biased region" description="Basic and acidic residues" evidence="3">
    <location>
        <begin position="384"/>
        <end position="399"/>
    </location>
</feature>
<dbReference type="InterPro" id="IPR058636">
    <property type="entry name" value="Beta-barrel_YknX"/>
</dbReference>
<evidence type="ECO:0000259" key="5">
    <source>
        <dbReference type="Pfam" id="PF25973"/>
    </source>
</evidence>
<evidence type="ECO:0000313" key="7">
    <source>
        <dbReference type="EMBL" id="MEO3715879.1"/>
    </source>
</evidence>
<accession>A0ABV0GLE6</accession>
<feature type="domain" description="CzcB-like barrel-sandwich hybrid" evidence="5">
    <location>
        <begin position="60"/>
        <end position="202"/>
    </location>
</feature>
<keyword evidence="8" id="KW-1185">Reference proteome</keyword>
<dbReference type="RefSeq" id="WP_347613608.1">
    <property type="nucleotide sequence ID" value="NZ_JBDPZC010000022.1"/>
</dbReference>
<name>A0ABV0GLE6_9BURK</name>
<feature type="domain" description="YknX-like beta-barrel" evidence="6">
    <location>
        <begin position="229"/>
        <end position="300"/>
    </location>
</feature>